<dbReference type="EMBL" id="JASPKY010000363">
    <property type="protein sequence ID" value="KAK9703807.1"/>
    <property type="molecule type" value="Genomic_DNA"/>
</dbReference>
<feature type="compositionally biased region" description="Polar residues" evidence="1">
    <location>
        <begin position="102"/>
        <end position="119"/>
    </location>
</feature>
<accession>A0AAW1JJ95</accession>
<reference evidence="2 3" key="1">
    <citation type="journal article" date="2024" name="BMC Genomics">
        <title>De novo assembly and annotation of Popillia japonica's genome with initial clues to its potential as an invasive pest.</title>
        <authorList>
            <person name="Cucini C."/>
            <person name="Boschi S."/>
            <person name="Funari R."/>
            <person name="Cardaioli E."/>
            <person name="Iannotti N."/>
            <person name="Marturano G."/>
            <person name="Paoli F."/>
            <person name="Bruttini M."/>
            <person name="Carapelli A."/>
            <person name="Frati F."/>
            <person name="Nardi F."/>
        </authorList>
    </citation>
    <scope>NUCLEOTIDE SEQUENCE [LARGE SCALE GENOMIC DNA]</scope>
    <source>
        <strain evidence="2">DMR45628</strain>
    </source>
</reference>
<feature type="region of interest" description="Disordered" evidence="1">
    <location>
        <begin position="82"/>
        <end position="224"/>
    </location>
</feature>
<comment type="caution">
    <text evidence="2">The sequence shown here is derived from an EMBL/GenBank/DDBJ whole genome shotgun (WGS) entry which is preliminary data.</text>
</comment>
<feature type="region of interest" description="Disordered" evidence="1">
    <location>
        <begin position="1"/>
        <end position="55"/>
    </location>
</feature>
<sequence>MLRTPPRVVPSYARLPLPDSPDKTPNQASDGGINAAKPNDDTPTPYNRGLPSSADELSDEDLMAQINMLQAILQKRLNKKCSNPIHNKTTTRDIISEDEGSPSGTSPLNMDTSFDSTASLIHASDDDTPPGAVTPPPRRPPVKRNLLAPQHPRDADEISVLHSRPVTEISVLHSRPVTHPPSGISNGQRRFPPNPTKPASFTASSQPQSRQSQGQNAEVPPAPVKRITPVVLREKTGWGRLSGEIKRRGINFTKAQNVTNGIRIFPSTANDHRALTKFFTTEKIPHHTYQLTTL</sequence>
<evidence type="ECO:0000313" key="3">
    <source>
        <dbReference type="Proteomes" id="UP001458880"/>
    </source>
</evidence>
<feature type="compositionally biased region" description="Low complexity" evidence="1">
    <location>
        <begin position="204"/>
        <end position="215"/>
    </location>
</feature>
<dbReference type="AlphaFoldDB" id="A0AAW1JJ95"/>
<organism evidence="2 3">
    <name type="scientific">Popillia japonica</name>
    <name type="common">Japanese beetle</name>
    <dbReference type="NCBI Taxonomy" id="7064"/>
    <lineage>
        <taxon>Eukaryota</taxon>
        <taxon>Metazoa</taxon>
        <taxon>Ecdysozoa</taxon>
        <taxon>Arthropoda</taxon>
        <taxon>Hexapoda</taxon>
        <taxon>Insecta</taxon>
        <taxon>Pterygota</taxon>
        <taxon>Neoptera</taxon>
        <taxon>Endopterygota</taxon>
        <taxon>Coleoptera</taxon>
        <taxon>Polyphaga</taxon>
        <taxon>Scarabaeiformia</taxon>
        <taxon>Scarabaeidae</taxon>
        <taxon>Rutelinae</taxon>
        <taxon>Popillia</taxon>
    </lineage>
</organism>
<keyword evidence="3" id="KW-1185">Reference proteome</keyword>
<name>A0AAW1JJ95_POPJA</name>
<dbReference type="Proteomes" id="UP001458880">
    <property type="component" value="Unassembled WGS sequence"/>
</dbReference>
<protein>
    <submittedName>
        <fullName evidence="2">Uncharacterized protein</fullName>
    </submittedName>
</protein>
<evidence type="ECO:0000256" key="1">
    <source>
        <dbReference type="SAM" id="MobiDB-lite"/>
    </source>
</evidence>
<evidence type="ECO:0000313" key="2">
    <source>
        <dbReference type="EMBL" id="KAK9703807.1"/>
    </source>
</evidence>
<proteinExistence type="predicted"/>
<gene>
    <name evidence="2" type="ORF">QE152_g29118</name>
</gene>